<feature type="transmembrane region" description="Helical" evidence="2">
    <location>
        <begin position="160"/>
        <end position="179"/>
    </location>
</feature>
<dbReference type="InterPro" id="IPR019734">
    <property type="entry name" value="TPR_rpt"/>
</dbReference>
<proteinExistence type="predicted"/>
<feature type="repeat" description="TPR" evidence="1">
    <location>
        <begin position="54"/>
        <end position="87"/>
    </location>
</feature>
<dbReference type="Proteomes" id="UP000199296">
    <property type="component" value="Unassembled WGS sequence"/>
</dbReference>
<dbReference type="OrthoDB" id="9776208at2"/>
<protein>
    <submittedName>
        <fullName evidence="4">TPR repeat-containing protein</fullName>
    </submittedName>
</protein>
<dbReference type="Gene3D" id="1.25.40.10">
    <property type="entry name" value="Tetratricopeptide repeat domain"/>
    <property type="match status" value="1"/>
</dbReference>
<gene>
    <name evidence="4" type="ORF">SAMN04488027_10770</name>
</gene>
<evidence type="ECO:0000256" key="2">
    <source>
        <dbReference type="SAM" id="Phobius"/>
    </source>
</evidence>
<feature type="signal peptide" evidence="3">
    <location>
        <begin position="1"/>
        <end position="20"/>
    </location>
</feature>
<keyword evidence="2" id="KW-0472">Membrane</keyword>
<keyword evidence="3" id="KW-0732">Signal</keyword>
<evidence type="ECO:0000256" key="3">
    <source>
        <dbReference type="SAM" id="SignalP"/>
    </source>
</evidence>
<organism evidence="4 5">
    <name type="scientific">Psychroflexus sediminis</name>
    <dbReference type="NCBI Taxonomy" id="470826"/>
    <lineage>
        <taxon>Bacteria</taxon>
        <taxon>Pseudomonadati</taxon>
        <taxon>Bacteroidota</taxon>
        <taxon>Flavobacteriia</taxon>
        <taxon>Flavobacteriales</taxon>
        <taxon>Flavobacteriaceae</taxon>
        <taxon>Psychroflexus</taxon>
    </lineage>
</organism>
<feature type="chain" id="PRO_5011506590" evidence="3">
    <location>
        <begin position="21"/>
        <end position="249"/>
    </location>
</feature>
<dbReference type="STRING" id="470826.SAMN04488027_10770"/>
<keyword evidence="1" id="KW-0802">TPR repeat</keyword>
<sequence>MKFYTYLLFFLFTSFGFSQAEETFEQANSAYADDQFAEAIQFYNSILEEGLVSSEVYFNLGNAYFKQNALANAIYHYEKALQYDPADPEIKENLEIAKTQTIDKIADAPESQLNAFIYDVTHIFKLNTWAWVSLVFSVLFGVWMVFYFRSSTAKGKRKNFSIALIFLVLAIGSLLLGRFQNQLQNERSYAIIFENQLPVYGEPNPRSDVNFELNAGTKVSLGSSFREYTEIELSDGSKGWVKRTAFKKL</sequence>
<dbReference type="PROSITE" id="PS50005">
    <property type="entry name" value="TPR"/>
    <property type="match status" value="1"/>
</dbReference>
<evidence type="ECO:0000256" key="1">
    <source>
        <dbReference type="PROSITE-ProRule" id="PRU00339"/>
    </source>
</evidence>
<evidence type="ECO:0000313" key="5">
    <source>
        <dbReference type="Proteomes" id="UP000199296"/>
    </source>
</evidence>
<keyword evidence="5" id="KW-1185">Reference proteome</keyword>
<dbReference type="InterPro" id="IPR011990">
    <property type="entry name" value="TPR-like_helical_dom_sf"/>
</dbReference>
<dbReference type="SMART" id="SM00028">
    <property type="entry name" value="TPR"/>
    <property type="match status" value="2"/>
</dbReference>
<name>A0A1G7X3X0_9FLAO</name>
<dbReference type="EMBL" id="FNCW01000007">
    <property type="protein sequence ID" value="SDG78836.1"/>
    <property type="molecule type" value="Genomic_DNA"/>
</dbReference>
<dbReference type="Pfam" id="PF00515">
    <property type="entry name" value="TPR_1"/>
    <property type="match status" value="1"/>
</dbReference>
<dbReference type="RefSeq" id="WP_093367999.1">
    <property type="nucleotide sequence ID" value="NZ_FNCW01000007.1"/>
</dbReference>
<dbReference type="AlphaFoldDB" id="A0A1G7X3X0"/>
<reference evidence="4 5" key="1">
    <citation type="submission" date="2016-10" db="EMBL/GenBank/DDBJ databases">
        <authorList>
            <person name="de Groot N.N."/>
        </authorList>
    </citation>
    <scope>NUCLEOTIDE SEQUENCE [LARGE SCALE GENOMIC DNA]</scope>
    <source>
        <strain evidence="4 5">DSM 19803</strain>
    </source>
</reference>
<keyword evidence="2" id="KW-1133">Transmembrane helix</keyword>
<dbReference type="PROSITE" id="PS50293">
    <property type="entry name" value="TPR_REGION"/>
    <property type="match status" value="1"/>
</dbReference>
<accession>A0A1G7X3X0</accession>
<keyword evidence="2" id="KW-0812">Transmembrane</keyword>
<dbReference type="Gene3D" id="2.30.30.40">
    <property type="entry name" value="SH3 Domains"/>
    <property type="match status" value="1"/>
</dbReference>
<evidence type="ECO:0000313" key="4">
    <source>
        <dbReference type="EMBL" id="SDG78836.1"/>
    </source>
</evidence>
<dbReference type="SUPFAM" id="SSF48452">
    <property type="entry name" value="TPR-like"/>
    <property type="match status" value="1"/>
</dbReference>
<feature type="transmembrane region" description="Helical" evidence="2">
    <location>
        <begin position="129"/>
        <end position="148"/>
    </location>
</feature>